<proteinExistence type="predicted"/>
<reference evidence="1 2" key="1">
    <citation type="submission" date="2024-09" db="EMBL/GenBank/DDBJ databases">
        <authorList>
            <person name="Sun Q."/>
            <person name="Mori K."/>
        </authorList>
    </citation>
    <scope>NUCLEOTIDE SEQUENCE [LARGE SCALE GENOMIC DNA]</scope>
    <source>
        <strain evidence="1 2">TBRC 3947</strain>
    </source>
</reference>
<name>A0ABV6MF91_9ACTN</name>
<gene>
    <name evidence="1" type="ORF">ACFFIA_35990</name>
</gene>
<comment type="caution">
    <text evidence="1">The sequence shown here is derived from an EMBL/GenBank/DDBJ whole genome shotgun (WGS) entry which is preliminary data.</text>
</comment>
<accession>A0ABV6MF91</accession>
<dbReference type="RefSeq" id="WP_377260131.1">
    <property type="nucleotide sequence ID" value="NZ_JBHLUH010000077.1"/>
</dbReference>
<sequence length="101" mass="11601">MTDIHDYIERWHDAPPESVEASMELHDFLGMSWDEYRLWGEQPSSLRFILAARRAEQSVSEVLRQAKTVGAAARSRDSSDAERVLSWLAKRGQIEASQRNL</sequence>
<protein>
    <submittedName>
        <fullName evidence="1">Uncharacterized protein</fullName>
    </submittedName>
</protein>
<dbReference type="Proteomes" id="UP001589867">
    <property type="component" value="Unassembled WGS sequence"/>
</dbReference>
<evidence type="ECO:0000313" key="2">
    <source>
        <dbReference type="Proteomes" id="UP001589867"/>
    </source>
</evidence>
<evidence type="ECO:0000313" key="1">
    <source>
        <dbReference type="EMBL" id="MFC0533028.1"/>
    </source>
</evidence>
<keyword evidence="2" id="KW-1185">Reference proteome</keyword>
<dbReference type="EMBL" id="JBHLUH010000077">
    <property type="protein sequence ID" value="MFC0533028.1"/>
    <property type="molecule type" value="Genomic_DNA"/>
</dbReference>
<organism evidence="1 2">
    <name type="scientific">Phytohabitans kaempferiae</name>
    <dbReference type="NCBI Taxonomy" id="1620943"/>
    <lineage>
        <taxon>Bacteria</taxon>
        <taxon>Bacillati</taxon>
        <taxon>Actinomycetota</taxon>
        <taxon>Actinomycetes</taxon>
        <taxon>Micromonosporales</taxon>
        <taxon>Micromonosporaceae</taxon>
    </lineage>
</organism>